<evidence type="ECO:0000313" key="2">
    <source>
        <dbReference type="Proteomes" id="UP000479710"/>
    </source>
</evidence>
<keyword evidence="2" id="KW-1185">Reference proteome</keyword>
<protein>
    <submittedName>
        <fullName evidence="1">Uncharacterized protein</fullName>
    </submittedName>
</protein>
<proteinExistence type="predicted"/>
<comment type="caution">
    <text evidence="1">The sequence shown here is derived from an EMBL/GenBank/DDBJ whole genome shotgun (WGS) entry which is preliminary data.</text>
</comment>
<reference evidence="1 2" key="1">
    <citation type="submission" date="2019-11" db="EMBL/GenBank/DDBJ databases">
        <title>Whole genome sequence of Oryza granulata.</title>
        <authorList>
            <person name="Li W."/>
        </authorList>
    </citation>
    <scope>NUCLEOTIDE SEQUENCE [LARGE SCALE GENOMIC DNA]</scope>
    <source>
        <strain evidence="2">cv. Menghai</strain>
        <tissue evidence="1">Leaf</tissue>
    </source>
</reference>
<name>A0A6G1F6T4_9ORYZ</name>
<dbReference type="AlphaFoldDB" id="A0A6G1F6T4"/>
<sequence length="62" mass="6653">MLRPGKPPAAACGLPPTSFPITSHTAAALGSRRVGSRQRLLWLATVLSGRRLQIWLTATSEQ</sequence>
<gene>
    <name evidence="1" type="ORF">E2562_010496</name>
</gene>
<dbReference type="EMBL" id="SPHZ02000001">
    <property type="protein sequence ID" value="KAF0932626.1"/>
    <property type="molecule type" value="Genomic_DNA"/>
</dbReference>
<organism evidence="1 2">
    <name type="scientific">Oryza meyeriana var. granulata</name>
    <dbReference type="NCBI Taxonomy" id="110450"/>
    <lineage>
        <taxon>Eukaryota</taxon>
        <taxon>Viridiplantae</taxon>
        <taxon>Streptophyta</taxon>
        <taxon>Embryophyta</taxon>
        <taxon>Tracheophyta</taxon>
        <taxon>Spermatophyta</taxon>
        <taxon>Magnoliopsida</taxon>
        <taxon>Liliopsida</taxon>
        <taxon>Poales</taxon>
        <taxon>Poaceae</taxon>
        <taxon>BOP clade</taxon>
        <taxon>Oryzoideae</taxon>
        <taxon>Oryzeae</taxon>
        <taxon>Oryzinae</taxon>
        <taxon>Oryza</taxon>
        <taxon>Oryza meyeriana</taxon>
    </lineage>
</organism>
<accession>A0A6G1F6T4</accession>
<dbReference type="Proteomes" id="UP000479710">
    <property type="component" value="Unassembled WGS sequence"/>
</dbReference>
<evidence type="ECO:0000313" key="1">
    <source>
        <dbReference type="EMBL" id="KAF0932626.1"/>
    </source>
</evidence>